<evidence type="ECO:0000313" key="1">
    <source>
        <dbReference type="EMBL" id="KAG7093364.1"/>
    </source>
</evidence>
<organism evidence="1 2">
    <name type="scientific">Marasmius oreades</name>
    <name type="common">fairy-ring Marasmius</name>
    <dbReference type="NCBI Taxonomy" id="181124"/>
    <lineage>
        <taxon>Eukaryota</taxon>
        <taxon>Fungi</taxon>
        <taxon>Dikarya</taxon>
        <taxon>Basidiomycota</taxon>
        <taxon>Agaricomycotina</taxon>
        <taxon>Agaricomycetes</taxon>
        <taxon>Agaricomycetidae</taxon>
        <taxon>Agaricales</taxon>
        <taxon>Marasmiineae</taxon>
        <taxon>Marasmiaceae</taxon>
        <taxon>Marasmius</taxon>
    </lineage>
</organism>
<evidence type="ECO:0000313" key="2">
    <source>
        <dbReference type="Proteomes" id="UP001049176"/>
    </source>
</evidence>
<dbReference type="EMBL" id="CM032184">
    <property type="protein sequence ID" value="KAG7093364.1"/>
    <property type="molecule type" value="Genomic_DNA"/>
</dbReference>
<sequence length="153" mass="16970">MADQARASNVAARYKPLAFPAPSCILPYFLFFPRHRFIPICLSDTIFNHSSSTMVVASSASEILLKPNRVTFLDGDKSTYPFLKAPLLTTNSTSIQRIVYSRLGQTRSSLRGSHTRTLALPSCLLTVFRELGHHSHAAGVEFPKGQPKDYIES</sequence>
<comment type="caution">
    <text evidence="1">The sequence shown here is derived from an EMBL/GenBank/DDBJ whole genome shotgun (WGS) entry which is preliminary data.</text>
</comment>
<name>A0A9P7UVI0_9AGAR</name>
<reference evidence="1" key="1">
    <citation type="journal article" date="2021" name="Genome Biol. Evol.">
        <title>The assembled and annotated genome of the fairy-ring fungus Marasmius oreades.</title>
        <authorList>
            <person name="Hiltunen M."/>
            <person name="Ament-Velasquez S.L."/>
            <person name="Johannesson H."/>
        </authorList>
    </citation>
    <scope>NUCLEOTIDE SEQUENCE</scope>
    <source>
        <strain evidence="1">03SP1</strain>
    </source>
</reference>
<proteinExistence type="predicted"/>
<accession>A0A9P7UVI0</accession>
<dbReference type="RefSeq" id="XP_043009834.1">
    <property type="nucleotide sequence ID" value="XM_043151754.1"/>
</dbReference>
<dbReference type="Proteomes" id="UP001049176">
    <property type="component" value="Chromosome 4"/>
</dbReference>
<dbReference type="GeneID" id="66076122"/>
<protein>
    <submittedName>
        <fullName evidence="1">Uncharacterized protein</fullName>
    </submittedName>
</protein>
<keyword evidence="2" id="KW-1185">Reference proteome</keyword>
<gene>
    <name evidence="1" type="ORF">E1B28_007046</name>
</gene>
<dbReference type="KEGG" id="more:E1B28_007046"/>
<dbReference type="AlphaFoldDB" id="A0A9P7UVI0"/>